<dbReference type="InterPro" id="IPR012338">
    <property type="entry name" value="Beta-lactam/transpept-like"/>
</dbReference>
<dbReference type="PANTHER" id="PTHR46825:SF7">
    <property type="entry name" value="D-ALANYL-D-ALANINE CARBOXYPEPTIDASE"/>
    <property type="match status" value="1"/>
</dbReference>
<accession>A0A166XWP8</accession>
<dbReference type="EMBL" id="AUYB01000092">
    <property type="protein sequence ID" value="KZN40990.1"/>
    <property type="molecule type" value="Genomic_DNA"/>
</dbReference>
<dbReference type="AlphaFoldDB" id="A0A166XWP8"/>
<name>A0A166XWP8_9GAMM</name>
<protein>
    <recommendedName>
        <fullName evidence="1">Beta-lactamase-related domain-containing protein</fullName>
    </recommendedName>
</protein>
<dbReference type="Gene3D" id="3.40.710.10">
    <property type="entry name" value="DD-peptidase/beta-lactamase superfamily"/>
    <property type="match status" value="1"/>
</dbReference>
<dbReference type="PANTHER" id="PTHR46825">
    <property type="entry name" value="D-ALANYL-D-ALANINE-CARBOXYPEPTIDASE/ENDOPEPTIDASE AMPH"/>
    <property type="match status" value="1"/>
</dbReference>
<comment type="caution">
    <text evidence="2">The sequence shown here is derived from an EMBL/GenBank/DDBJ whole genome shotgun (WGS) entry which is preliminary data.</text>
</comment>
<evidence type="ECO:0000259" key="1">
    <source>
        <dbReference type="Pfam" id="PF00144"/>
    </source>
</evidence>
<keyword evidence="3" id="KW-1185">Reference proteome</keyword>
<evidence type="ECO:0000313" key="2">
    <source>
        <dbReference type="EMBL" id="KZN40990.1"/>
    </source>
</evidence>
<dbReference type="RefSeq" id="WP_063356504.1">
    <property type="nucleotide sequence ID" value="NZ_AQHB01000023.1"/>
</dbReference>
<dbReference type="Pfam" id="PF00144">
    <property type="entry name" value="Beta-lactamase"/>
    <property type="match status" value="1"/>
</dbReference>
<evidence type="ECO:0000313" key="3">
    <source>
        <dbReference type="Proteomes" id="UP000076643"/>
    </source>
</evidence>
<organism evidence="2 3">
    <name type="scientific">Pseudoalteromonas luteoviolacea DSM 6061</name>
    <dbReference type="NCBI Taxonomy" id="1365250"/>
    <lineage>
        <taxon>Bacteria</taxon>
        <taxon>Pseudomonadati</taxon>
        <taxon>Pseudomonadota</taxon>
        <taxon>Gammaproteobacteria</taxon>
        <taxon>Alteromonadales</taxon>
        <taxon>Pseudoalteromonadaceae</taxon>
        <taxon>Pseudoalteromonas</taxon>
    </lineage>
</organism>
<reference evidence="2 3" key="1">
    <citation type="submission" date="2013-07" db="EMBL/GenBank/DDBJ databases">
        <title>Comparative Genomic and Metabolomic Analysis of Twelve Strains of Pseudoalteromonas luteoviolacea.</title>
        <authorList>
            <person name="Vynne N.G."/>
            <person name="Mansson M."/>
            <person name="Gram L."/>
        </authorList>
    </citation>
    <scope>NUCLEOTIDE SEQUENCE [LARGE SCALE GENOMIC DNA]</scope>
    <source>
        <strain evidence="2 3">DSM 6061</strain>
    </source>
</reference>
<dbReference type="Proteomes" id="UP000076643">
    <property type="component" value="Unassembled WGS sequence"/>
</dbReference>
<dbReference type="InterPro" id="IPR050491">
    <property type="entry name" value="AmpC-like"/>
</dbReference>
<gene>
    <name evidence="2" type="ORF">N475_01020</name>
</gene>
<feature type="domain" description="Beta-lactamase-related" evidence="1">
    <location>
        <begin position="17"/>
        <end position="265"/>
    </location>
</feature>
<dbReference type="InterPro" id="IPR001466">
    <property type="entry name" value="Beta-lactam-related"/>
</dbReference>
<sequence>MIYSLHNEAYSFASAGDKQVPWWSFTKTVIATLTLKCVEQGKIELDSKLKGKPYTYRQLLQHTSGLTDYAMLREYHQAVTNGQSPWPCDEMLAKVQVDDLLFNPGEGWRYSNIGYLFLKQQIEQCYDAPFAEVLDTLFKSVDISNSALIESSAEFDKLNVSNQSYDPRWCYHGVIAGSVHDAAEFLHLLMSGQLISKPMLNRMLTPYKLNFDVGQRPWKSPAVGLGVMLNCEPELKTSGHTGQGPQSCFAAYHFEQINPITITVFEQTHSQAVVEDKAVELAKAFTGR</sequence>
<dbReference type="SUPFAM" id="SSF56601">
    <property type="entry name" value="beta-lactamase/transpeptidase-like"/>
    <property type="match status" value="1"/>
</dbReference>
<proteinExistence type="predicted"/>
<dbReference type="PATRIC" id="fig|1365250.3.peg.1354"/>